<dbReference type="SUPFAM" id="SSF49384">
    <property type="entry name" value="Carbohydrate-binding domain"/>
    <property type="match status" value="1"/>
</dbReference>
<dbReference type="InterPro" id="IPR017853">
    <property type="entry name" value="GH"/>
</dbReference>
<dbReference type="PANTHER" id="PTHR35923">
    <property type="entry name" value="MAJOR EXTRACELLULAR ENDOGLUCANASE"/>
    <property type="match status" value="1"/>
</dbReference>
<evidence type="ECO:0000256" key="4">
    <source>
        <dbReference type="ARBA" id="ARBA00023277"/>
    </source>
</evidence>
<evidence type="ECO:0000313" key="12">
    <source>
        <dbReference type="Proteomes" id="UP000199800"/>
    </source>
</evidence>
<dbReference type="GO" id="GO:0008810">
    <property type="term" value="F:cellulase activity"/>
    <property type="evidence" value="ECO:0007669"/>
    <property type="project" value="UniProtKB-EC"/>
</dbReference>
<dbReference type="InterPro" id="IPR001919">
    <property type="entry name" value="CBD2"/>
</dbReference>
<dbReference type="InterPro" id="IPR008965">
    <property type="entry name" value="CBM2/CBM3_carb-bd_dom_sf"/>
</dbReference>
<keyword evidence="3 7" id="KW-0136">Cellulose degradation</keyword>
<evidence type="ECO:0000259" key="10">
    <source>
        <dbReference type="PROSITE" id="PS51173"/>
    </source>
</evidence>
<keyword evidence="5 7" id="KW-0326">Glycosidase</keyword>
<feature type="signal peptide" evidence="9">
    <location>
        <begin position="1"/>
        <end position="26"/>
    </location>
</feature>
<evidence type="ECO:0000256" key="3">
    <source>
        <dbReference type="ARBA" id="ARBA00023001"/>
    </source>
</evidence>
<keyword evidence="9" id="KW-0732">Signal</keyword>
<evidence type="ECO:0000256" key="9">
    <source>
        <dbReference type="SAM" id="SignalP"/>
    </source>
</evidence>
<gene>
    <name evidence="11" type="ORF">SAMN04487772_11234</name>
</gene>
<reference evidence="11 12" key="1">
    <citation type="submission" date="2016-10" db="EMBL/GenBank/DDBJ databases">
        <authorList>
            <person name="de Groot N.N."/>
        </authorList>
    </citation>
    <scope>NUCLEOTIDE SEQUENCE [LARGE SCALE GENOMIC DNA]</scope>
    <source>
        <strain evidence="11 12">DSM 1801</strain>
    </source>
</reference>
<dbReference type="Proteomes" id="UP000199800">
    <property type="component" value="Unassembled WGS sequence"/>
</dbReference>
<dbReference type="Pfam" id="PF00150">
    <property type="entry name" value="Cellulase"/>
    <property type="match status" value="1"/>
</dbReference>
<dbReference type="Pfam" id="PF00553">
    <property type="entry name" value="CBM_2"/>
    <property type="match status" value="1"/>
</dbReference>
<name>A0A1I0CZV2_9FIRM</name>
<dbReference type="GO" id="GO:0030245">
    <property type="term" value="P:cellulose catabolic process"/>
    <property type="evidence" value="ECO:0007669"/>
    <property type="project" value="UniProtKB-KW"/>
</dbReference>
<evidence type="ECO:0000256" key="5">
    <source>
        <dbReference type="ARBA" id="ARBA00023295"/>
    </source>
</evidence>
<feature type="domain" description="CBM2" evidence="10">
    <location>
        <begin position="28"/>
        <end position="154"/>
    </location>
</feature>
<evidence type="ECO:0000256" key="8">
    <source>
        <dbReference type="SAM" id="MobiDB-lite"/>
    </source>
</evidence>
<dbReference type="SUPFAM" id="SSF51445">
    <property type="entry name" value="(Trans)glycosidases"/>
    <property type="match status" value="1"/>
</dbReference>
<dbReference type="RefSeq" id="WP_242939711.1">
    <property type="nucleotide sequence ID" value="NZ_FOHN01000012.1"/>
</dbReference>
<dbReference type="GO" id="GO:0030247">
    <property type="term" value="F:polysaccharide binding"/>
    <property type="evidence" value="ECO:0007669"/>
    <property type="project" value="UniProtKB-UniRule"/>
</dbReference>
<keyword evidence="4 7" id="KW-0119">Carbohydrate metabolism</keyword>
<evidence type="ECO:0000256" key="2">
    <source>
        <dbReference type="ARBA" id="ARBA00022801"/>
    </source>
</evidence>
<dbReference type="InterPro" id="IPR012291">
    <property type="entry name" value="CBM2_carb-bd_dom_sf"/>
</dbReference>
<dbReference type="SMART" id="SM00637">
    <property type="entry name" value="CBD_II"/>
    <property type="match status" value="1"/>
</dbReference>
<keyword evidence="6 7" id="KW-0624">Polysaccharide degradation</keyword>
<dbReference type="Gene3D" id="3.20.20.80">
    <property type="entry name" value="Glycosidases"/>
    <property type="match status" value="1"/>
</dbReference>
<dbReference type="EMBL" id="FOHN01000012">
    <property type="protein sequence ID" value="SET25143.1"/>
    <property type="molecule type" value="Genomic_DNA"/>
</dbReference>
<keyword evidence="2 7" id="KW-0378">Hydrolase</keyword>
<accession>A0A1I0CZV2</accession>
<protein>
    <recommendedName>
        <fullName evidence="7">Endoglucanase</fullName>
        <ecNumber evidence="7">3.2.1.4</ecNumber>
    </recommendedName>
</protein>
<dbReference type="STRING" id="29364.SAMN04487772_11234"/>
<dbReference type="PROSITE" id="PS51173">
    <property type="entry name" value="CBM2"/>
    <property type="match status" value="1"/>
</dbReference>
<evidence type="ECO:0000256" key="1">
    <source>
        <dbReference type="ARBA" id="ARBA00000966"/>
    </source>
</evidence>
<dbReference type="Gene3D" id="2.60.40.290">
    <property type="match status" value="1"/>
</dbReference>
<dbReference type="AlphaFoldDB" id="A0A1I0CZV2"/>
<proteinExistence type="inferred from homology"/>
<feature type="compositionally biased region" description="Polar residues" evidence="8">
    <location>
        <begin position="180"/>
        <end position="210"/>
    </location>
</feature>
<keyword evidence="12" id="KW-1185">Reference proteome</keyword>
<organism evidence="11 12">
    <name type="scientific">[Clostridium] polysaccharolyticum</name>
    <dbReference type="NCBI Taxonomy" id="29364"/>
    <lineage>
        <taxon>Bacteria</taxon>
        <taxon>Bacillati</taxon>
        <taxon>Bacillota</taxon>
        <taxon>Clostridia</taxon>
        <taxon>Lachnospirales</taxon>
        <taxon>Lachnospiraceae</taxon>
    </lineage>
</organism>
<sequence length="617" mass="68334">MLSKTKKRTFAFIMSFVFILTGFGFNVGTPKADAVTVTDSNLTLAFEAGNGWNDGTASYQQISCTLSSGNAGVITDWKVSFQFSAGAQVNQGWCGEYSVDDAGLLTVEPSDSNATIQKSSSTTFGFIVKNPGTFKEDCAAIVSYKLNGKEVTGEPEVPAVSEEPTPVPSAAVSKEPAVSTVPSQKPSAVPSQKPSAVPSQKPSAAPSQKPSAKPSGSGDWLFTDGNRVIDKNGNQVWLTGCNWFGYNTGTNCFDGIWACDLNKALEGIADRGFNLLRIPISSELCLNWEDGIYPKPCYNDFVNNYLAGMNSLEIFDYVIKKCDQLGIKIMMDIHSAETDASGHYAPLWYTEKISEADYLESLSWLADRYKDDDTIIAYDLENEPHGKAQETKRAIWNGTKDPNNWKYIAEKAAAAVLSKNPNALIMVEGIEIYPKDLENNSDYHSTNAKEYYGTWWGGNLRGVKDFPVDLGKFQNKLVYSPHDYGPGVFEQDWFKGDYTLQSLYDDCWGDNWMYIHDDNIAPILIGEWGGYMSQPNLKWMTLLRELIIKNKLNHTFWCYNANSGDTGGLVGYDFITWDEDKYEFVKEALWQEGGKFVGLSQDTKLGKNGTCVGEVFK</sequence>
<feature type="region of interest" description="Disordered" evidence="8">
    <location>
        <begin position="153"/>
        <end position="219"/>
    </location>
</feature>
<comment type="similarity">
    <text evidence="7">Belongs to the glycosyl hydrolase 5 (cellulase A) family.</text>
</comment>
<dbReference type="InterPro" id="IPR001547">
    <property type="entry name" value="Glyco_hydro_5"/>
</dbReference>
<dbReference type="PANTHER" id="PTHR35923:SF2">
    <property type="entry name" value="ENDOGLUCANASE"/>
    <property type="match status" value="1"/>
</dbReference>
<evidence type="ECO:0000313" key="11">
    <source>
        <dbReference type="EMBL" id="SET25143.1"/>
    </source>
</evidence>
<dbReference type="EC" id="3.2.1.4" evidence="7"/>
<feature type="chain" id="PRO_5038622329" description="Endoglucanase" evidence="9">
    <location>
        <begin position="27"/>
        <end position="617"/>
    </location>
</feature>
<comment type="catalytic activity">
    <reaction evidence="1 7">
        <text>Endohydrolysis of (1-&gt;4)-beta-D-glucosidic linkages in cellulose, lichenin and cereal beta-D-glucans.</text>
        <dbReference type="EC" id="3.2.1.4"/>
    </reaction>
</comment>
<evidence type="ECO:0000256" key="6">
    <source>
        <dbReference type="ARBA" id="ARBA00023326"/>
    </source>
</evidence>
<evidence type="ECO:0000256" key="7">
    <source>
        <dbReference type="RuleBase" id="RU361153"/>
    </source>
</evidence>